<dbReference type="PRINTS" id="PR00420">
    <property type="entry name" value="RNGMNOXGNASE"/>
</dbReference>
<evidence type="ECO:0000313" key="3">
    <source>
        <dbReference type="Proteomes" id="UP000295217"/>
    </source>
</evidence>
<accession>A0A4R5AMD1</accession>
<keyword evidence="3" id="KW-1185">Reference proteome</keyword>
<dbReference type="InterPro" id="IPR036188">
    <property type="entry name" value="FAD/NAD-bd_sf"/>
</dbReference>
<dbReference type="InterPro" id="IPR050407">
    <property type="entry name" value="Geranylgeranyl_reductase"/>
</dbReference>
<proteinExistence type="predicted"/>
<name>A0A4R5AMD1_9ACTN</name>
<protein>
    <recommendedName>
        <fullName evidence="1">FAD-binding domain-containing protein</fullName>
    </recommendedName>
</protein>
<organism evidence="2 3">
    <name type="scientific">Jiangella aurantiaca</name>
    <dbReference type="NCBI Taxonomy" id="2530373"/>
    <lineage>
        <taxon>Bacteria</taxon>
        <taxon>Bacillati</taxon>
        <taxon>Actinomycetota</taxon>
        <taxon>Actinomycetes</taxon>
        <taxon>Jiangellales</taxon>
        <taxon>Jiangellaceae</taxon>
        <taxon>Jiangella</taxon>
    </lineage>
</organism>
<dbReference type="EMBL" id="SMLB01000002">
    <property type="protein sequence ID" value="TDD72719.1"/>
    <property type="molecule type" value="Genomic_DNA"/>
</dbReference>
<evidence type="ECO:0000313" key="2">
    <source>
        <dbReference type="EMBL" id="TDD72719.1"/>
    </source>
</evidence>
<dbReference type="InterPro" id="IPR002938">
    <property type="entry name" value="FAD-bd"/>
</dbReference>
<dbReference type="GO" id="GO:0071949">
    <property type="term" value="F:FAD binding"/>
    <property type="evidence" value="ECO:0007669"/>
    <property type="project" value="InterPro"/>
</dbReference>
<dbReference type="Proteomes" id="UP000295217">
    <property type="component" value="Unassembled WGS sequence"/>
</dbReference>
<dbReference type="RefSeq" id="WP_132101436.1">
    <property type="nucleotide sequence ID" value="NZ_SMLB01000002.1"/>
</dbReference>
<dbReference type="SUPFAM" id="SSF51905">
    <property type="entry name" value="FAD/NAD(P)-binding domain"/>
    <property type="match status" value="1"/>
</dbReference>
<comment type="caution">
    <text evidence="2">The sequence shown here is derived from an EMBL/GenBank/DDBJ whole genome shotgun (WGS) entry which is preliminary data.</text>
</comment>
<feature type="domain" description="FAD-binding" evidence="1">
    <location>
        <begin position="8"/>
        <end position="351"/>
    </location>
</feature>
<dbReference type="Gene3D" id="3.50.50.60">
    <property type="entry name" value="FAD/NAD(P)-binding domain"/>
    <property type="match status" value="1"/>
</dbReference>
<dbReference type="PANTHER" id="PTHR42685:SF22">
    <property type="entry name" value="CONDITIONED MEDIUM FACTOR RECEPTOR 1"/>
    <property type="match status" value="1"/>
</dbReference>
<dbReference type="AlphaFoldDB" id="A0A4R5AMD1"/>
<dbReference type="Pfam" id="PF01494">
    <property type="entry name" value="FAD_binding_3"/>
    <property type="match status" value="1"/>
</dbReference>
<dbReference type="PANTHER" id="PTHR42685">
    <property type="entry name" value="GERANYLGERANYL DIPHOSPHATE REDUCTASE"/>
    <property type="match status" value="1"/>
</dbReference>
<gene>
    <name evidence="2" type="ORF">E1262_02380</name>
</gene>
<dbReference type="OrthoDB" id="103324at2"/>
<sequence length="397" mass="42222">MQINRHRHDVVVVGARAAGAAVGLLLARLGHDVVVVDRAVFPADTLSTHQLARTGVLALHRWGLLDEVLATGAPAIRQVTFTADGETVTRPVKDKAGVDLLVAPRRYVLDTLLADAAVAAGAHVRLGVTIDGVRLDASGHAIGVYGHDRAGAAVEIDARFVIGADGLGSGLARSVGARVVERRDHGGAAQYAYFDGLPWTGIELVAADRALAGVFPTHHGQACVWVCTPTLDARASRRRSSTHEDAFTALLSRAAPELAGRLRAGRRTSPVTGMLRMPNLVRQTHGQGWALVGDAAVHRDAVTGYGLSDAYRDAELLAAALHEALTENTDEQCALAGYQAERDRVFRDVFELTCALAAYPPVPEFVELQKQLGQAIDTQSADLAARPLPGERQLTWV</sequence>
<reference evidence="2 3" key="1">
    <citation type="submission" date="2019-02" db="EMBL/GenBank/DDBJ databases">
        <title>Draft genome sequences of novel Actinobacteria.</title>
        <authorList>
            <person name="Sahin N."/>
            <person name="Ay H."/>
            <person name="Saygin H."/>
        </authorList>
    </citation>
    <scope>NUCLEOTIDE SEQUENCE [LARGE SCALE GENOMIC DNA]</scope>
    <source>
        <strain evidence="2 3">8K307</strain>
    </source>
</reference>
<evidence type="ECO:0000259" key="1">
    <source>
        <dbReference type="Pfam" id="PF01494"/>
    </source>
</evidence>